<dbReference type="Gene3D" id="3.40.1230.10">
    <property type="entry name" value="MTH938-like"/>
    <property type="match status" value="1"/>
</dbReference>
<dbReference type="SUPFAM" id="SSF57667">
    <property type="entry name" value="beta-beta-alpha zinc fingers"/>
    <property type="match status" value="3"/>
</dbReference>
<dbReference type="InterPro" id="IPR012934">
    <property type="entry name" value="Znf_AD"/>
</dbReference>
<feature type="domain" description="C2H2-type" evidence="13">
    <location>
        <begin position="366"/>
        <end position="393"/>
    </location>
</feature>
<evidence type="ECO:0000259" key="13">
    <source>
        <dbReference type="PROSITE" id="PS50157"/>
    </source>
</evidence>
<keyword evidence="6 11" id="KW-0863">Zinc-finger</keyword>
<feature type="binding site" evidence="12">
    <location>
        <position position="12"/>
    </location>
    <ligand>
        <name>Zn(2+)</name>
        <dbReference type="ChEBI" id="CHEBI:29105"/>
    </ligand>
</feature>
<dbReference type="Gene3D" id="3.30.160.60">
    <property type="entry name" value="Classic Zinc Finger"/>
    <property type="match status" value="4"/>
</dbReference>
<keyword evidence="5" id="KW-0677">Repeat</keyword>
<evidence type="ECO:0000256" key="10">
    <source>
        <dbReference type="ARBA" id="ARBA00049984"/>
    </source>
</evidence>
<dbReference type="Pfam" id="PF00096">
    <property type="entry name" value="zf-C2H2"/>
    <property type="match status" value="3"/>
</dbReference>
<keyword evidence="8" id="KW-0496">Mitochondrion</keyword>
<dbReference type="InterPro" id="IPR007523">
    <property type="entry name" value="NDUFAF3/AAMDC"/>
</dbReference>
<organism evidence="15 16">
    <name type="scientific">Molorchus minor</name>
    <dbReference type="NCBI Taxonomy" id="1323400"/>
    <lineage>
        <taxon>Eukaryota</taxon>
        <taxon>Metazoa</taxon>
        <taxon>Ecdysozoa</taxon>
        <taxon>Arthropoda</taxon>
        <taxon>Hexapoda</taxon>
        <taxon>Insecta</taxon>
        <taxon>Pterygota</taxon>
        <taxon>Neoptera</taxon>
        <taxon>Endopterygota</taxon>
        <taxon>Coleoptera</taxon>
        <taxon>Polyphaga</taxon>
        <taxon>Cucujiformia</taxon>
        <taxon>Chrysomeloidea</taxon>
        <taxon>Cerambycidae</taxon>
        <taxon>Lamiinae</taxon>
        <taxon>Monochamini</taxon>
        <taxon>Molorchus</taxon>
    </lineage>
</organism>
<dbReference type="SMART" id="SM00355">
    <property type="entry name" value="ZnF_C2H2"/>
    <property type="match status" value="5"/>
</dbReference>
<keyword evidence="9" id="KW-0539">Nucleus</keyword>
<evidence type="ECO:0000256" key="5">
    <source>
        <dbReference type="ARBA" id="ARBA00022737"/>
    </source>
</evidence>
<evidence type="ECO:0000256" key="6">
    <source>
        <dbReference type="ARBA" id="ARBA00022771"/>
    </source>
</evidence>
<dbReference type="PROSITE" id="PS51915">
    <property type="entry name" value="ZAD"/>
    <property type="match status" value="1"/>
</dbReference>
<dbReference type="Pfam" id="PF13912">
    <property type="entry name" value="zf-C2H2_6"/>
    <property type="match status" value="1"/>
</dbReference>
<evidence type="ECO:0000313" key="15">
    <source>
        <dbReference type="EMBL" id="KAJ8983778.1"/>
    </source>
</evidence>
<dbReference type="Proteomes" id="UP001162164">
    <property type="component" value="Unassembled WGS sequence"/>
</dbReference>
<dbReference type="Pfam" id="PF04430">
    <property type="entry name" value="DUF498"/>
    <property type="match status" value="1"/>
</dbReference>
<feature type="domain" description="C2H2-type" evidence="13">
    <location>
        <begin position="254"/>
        <end position="282"/>
    </location>
</feature>
<dbReference type="InterPro" id="IPR034095">
    <property type="entry name" value="NDUF3"/>
</dbReference>
<dbReference type="Gene3D" id="3.40.1800.20">
    <property type="match status" value="1"/>
</dbReference>
<keyword evidence="16" id="KW-1185">Reference proteome</keyword>
<dbReference type="InterPro" id="IPR036236">
    <property type="entry name" value="Znf_C2H2_sf"/>
</dbReference>
<reference evidence="15" key="1">
    <citation type="journal article" date="2023" name="Insect Mol. Biol.">
        <title>Genome sequencing provides insights into the evolution of gene families encoding plant cell wall-degrading enzymes in longhorned beetles.</title>
        <authorList>
            <person name="Shin N.R."/>
            <person name="Okamura Y."/>
            <person name="Kirsch R."/>
            <person name="Pauchet Y."/>
        </authorList>
    </citation>
    <scope>NUCLEOTIDE SEQUENCE</scope>
    <source>
        <strain evidence="15">MMC_N1</strain>
    </source>
</reference>
<evidence type="ECO:0000256" key="1">
    <source>
        <dbReference type="ARBA" id="ARBA00004123"/>
    </source>
</evidence>
<feature type="binding site" evidence="12">
    <location>
        <position position="15"/>
    </location>
    <ligand>
        <name>Zn(2+)</name>
        <dbReference type="ChEBI" id="CHEBI:29105"/>
    </ligand>
</feature>
<comment type="similarity">
    <text evidence="10">Belongs to the NDUFAF3 family.</text>
</comment>
<feature type="domain" description="C2H2-type" evidence="13">
    <location>
        <begin position="310"/>
        <end position="337"/>
    </location>
</feature>
<dbReference type="SUPFAM" id="SSF57716">
    <property type="entry name" value="Glucocorticoid receptor-like (DNA-binding domain)"/>
    <property type="match status" value="1"/>
</dbReference>
<feature type="binding site" evidence="12">
    <location>
        <position position="61"/>
    </location>
    <ligand>
        <name>Zn(2+)</name>
        <dbReference type="ChEBI" id="CHEBI:29105"/>
    </ligand>
</feature>
<gene>
    <name evidence="15" type="ORF">NQ317_000338</name>
</gene>
<protein>
    <recommendedName>
        <fullName evidence="3">NADH dehydrogenase [ubiquinone] 1 alpha subcomplex assembly factor 3</fullName>
    </recommendedName>
</protein>
<feature type="domain" description="ZAD" evidence="14">
    <location>
        <begin position="10"/>
        <end position="88"/>
    </location>
</feature>
<feature type="binding site" evidence="12">
    <location>
        <position position="64"/>
    </location>
    <ligand>
        <name>Zn(2+)</name>
        <dbReference type="ChEBI" id="CHEBI:29105"/>
    </ligand>
</feature>
<comment type="subcellular location">
    <subcellularLocation>
        <location evidence="2">Mitochondrion</location>
    </subcellularLocation>
    <subcellularLocation>
        <location evidence="1">Nucleus</location>
    </subcellularLocation>
</comment>
<dbReference type="SMART" id="SM00868">
    <property type="entry name" value="zf-AD"/>
    <property type="match status" value="1"/>
</dbReference>
<dbReference type="InterPro" id="IPR013087">
    <property type="entry name" value="Znf_C2H2_type"/>
</dbReference>
<dbReference type="InterPro" id="IPR036748">
    <property type="entry name" value="MTH938-like_sf"/>
</dbReference>
<dbReference type="PROSITE" id="PS50157">
    <property type="entry name" value="ZINC_FINGER_C2H2_2"/>
    <property type="match status" value="5"/>
</dbReference>
<comment type="caution">
    <text evidence="15">The sequence shown here is derived from an EMBL/GenBank/DDBJ whole genome shotgun (WGS) entry which is preliminary data.</text>
</comment>
<evidence type="ECO:0000256" key="8">
    <source>
        <dbReference type="ARBA" id="ARBA00023128"/>
    </source>
</evidence>
<evidence type="ECO:0000256" key="3">
    <source>
        <dbReference type="ARBA" id="ARBA00021776"/>
    </source>
</evidence>
<dbReference type="PANTHER" id="PTHR24394">
    <property type="entry name" value="ZINC FINGER PROTEIN"/>
    <property type="match status" value="1"/>
</dbReference>
<evidence type="ECO:0000256" key="7">
    <source>
        <dbReference type="ARBA" id="ARBA00022833"/>
    </source>
</evidence>
<dbReference type="CDD" id="cd05125">
    <property type="entry name" value="Mth938_2P1-like"/>
    <property type="match status" value="1"/>
</dbReference>
<accession>A0ABQ9JZL4</accession>
<dbReference type="Pfam" id="PF07776">
    <property type="entry name" value="zf-AD"/>
    <property type="match status" value="1"/>
</dbReference>
<sequence>MSYETVHLDKICRTCLSTENDMRSIFSIDQSVGETMKLFEMLMSCASVQVMENDGLPSHVCLQCVHYITRAYYFKQLCERSENTLRELLGRPPIQTLLELKPMFVNGVLETGTQADIISADPETSVAVIEAINAAVDTNTCPPDENILDSVNISDLEMKDPENDMDLKFVNFGNDPILPNAMDDDTGQEQKTVENIIEESEKNEYDDKKLDVKDFDVKDFKITSLDVKPLDINPPKSKRLLRRKHRDETEQPIFPCEECIMCFTSPIDLKAHVKSDHKFTRHICKVCNQGFASASTLCRHIKVHGGAKRHLCSECGKGFSRSDDLTRHLRTHTGEKPFPCKLCGKSFAQSFRLLEHMRAHANEKSFVCSVCGKAFSRYTSLAAHNKTHTGIKTHTCEVCGKKRHYHRSSTLSSPSAYEGEGKTTVQILNNETELGLMINGISQVGFRLNNDMTVLGPMVIFPRSVLSWNVNSITDICKESLSLFTIIEPKPDIIVMGVGDKIENFNFYQKLIPFSKQFKIPFEILPTEQACSTFNFLNSEGRYVAGAMIPPQEIAVTEDDELQTKMRYQNLYVRE</sequence>
<evidence type="ECO:0000256" key="12">
    <source>
        <dbReference type="PROSITE-ProRule" id="PRU01263"/>
    </source>
</evidence>
<feature type="domain" description="C2H2-type" evidence="13">
    <location>
        <begin position="282"/>
        <end position="309"/>
    </location>
</feature>
<evidence type="ECO:0000256" key="9">
    <source>
        <dbReference type="ARBA" id="ARBA00023242"/>
    </source>
</evidence>
<dbReference type="PROSITE" id="PS00028">
    <property type="entry name" value="ZINC_FINGER_C2H2_1"/>
    <property type="match status" value="5"/>
</dbReference>
<proteinExistence type="inferred from homology"/>
<keyword evidence="7 12" id="KW-0862">Zinc</keyword>
<evidence type="ECO:0000259" key="14">
    <source>
        <dbReference type="PROSITE" id="PS51915"/>
    </source>
</evidence>
<keyword evidence="4 12" id="KW-0479">Metal-binding</keyword>
<evidence type="ECO:0000256" key="4">
    <source>
        <dbReference type="ARBA" id="ARBA00022723"/>
    </source>
</evidence>
<dbReference type="PANTHER" id="PTHR24394:SF44">
    <property type="entry name" value="ZINC FINGER PROTEIN 271-LIKE"/>
    <property type="match status" value="1"/>
</dbReference>
<evidence type="ECO:0000256" key="2">
    <source>
        <dbReference type="ARBA" id="ARBA00004173"/>
    </source>
</evidence>
<name>A0ABQ9JZL4_9CUCU</name>
<dbReference type="SUPFAM" id="SSF64076">
    <property type="entry name" value="MTH938-like"/>
    <property type="match status" value="1"/>
</dbReference>
<dbReference type="EMBL" id="JAPWTJ010000061">
    <property type="protein sequence ID" value="KAJ8983778.1"/>
    <property type="molecule type" value="Genomic_DNA"/>
</dbReference>
<evidence type="ECO:0000256" key="11">
    <source>
        <dbReference type="PROSITE-ProRule" id="PRU00042"/>
    </source>
</evidence>
<feature type="domain" description="C2H2-type" evidence="13">
    <location>
        <begin position="338"/>
        <end position="365"/>
    </location>
</feature>
<evidence type="ECO:0000313" key="16">
    <source>
        <dbReference type="Proteomes" id="UP001162164"/>
    </source>
</evidence>